<dbReference type="AlphaFoldDB" id="A0A6G1QNM7"/>
<evidence type="ECO:0000313" key="3">
    <source>
        <dbReference type="Proteomes" id="UP000503349"/>
    </source>
</evidence>
<evidence type="ECO:0000313" key="2">
    <source>
        <dbReference type="EMBL" id="KAF3704077.1"/>
    </source>
</evidence>
<name>A0A6G1QNM7_CHAAH</name>
<reference evidence="3" key="2">
    <citation type="submission" date="2019-02" db="EMBL/GenBank/DDBJ databases">
        <title>Opniocepnalus argus Var Kimnra genome.</title>
        <authorList>
            <person name="Zhou C."/>
            <person name="Xiao S."/>
        </authorList>
    </citation>
    <scope>NUCLEOTIDE SEQUENCE [LARGE SCALE GENOMIC DNA]</scope>
</reference>
<dbReference type="Proteomes" id="UP000503349">
    <property type="component" value="Chromosome 20"/>
</dbReference>
<evidence type="ECO:0000256" key="1">
    <source>
        <dbReference type="SAM" id="Phobius"/>
    </source>
</evidence>
<protein>
    <submittedName>
        <fullName evidence="2">Uncharacterized protein</fullName>
    </submittedName>
</protein>
<reference evidence="2 3" key="1">
    <citation type="submission" date="2019-02" db="EMBL/GenBank/DDBJ databases">
        <title>Opniocepnalus argus genome.</title>
        <authorList>
            <person name="Zhou C."/>
            <person name="Xiao S."/>
        </authorList>
    </citation>
    <scope>NUCLEOTIDE SEQUENCE [LARGE SCALE GENOMIC DNA]</scope>
    <source>
        <strain evidence="2">OARG1902GOOAL</strain>
        <tissue evidence="2">Muscle</tissue>
    </source>
</reference>
<sequence length="80" mass="9449">MLHSRAHTLKFRRYTFLHSYLVTLRYYGLLVYVIILYLARTPNTHTHRAVAAGLHLCPLVEHHTSYWPQAVTESKKVQMK</sequence>
<accession>A0A6G1QNM7</accession>
<keyword evidence="1" id="KW-0472">Membrane</keyword>
<keyword evidence="1" id="KW-0812">Transmembrane</keyword>
<feature type="transmembrane region" description="Helical" evidence="1">
    <location>
        <begin position="20"/>
        <end position="39"/>
    </location>
</feature>
<proteinExistence type="predicted"/>
<keyword evidence="3" id="KW-1185">Reference proteome</keyword>
<organism evidence="2 3">
    <name type="scientific">Channa argus</name>
    <name type="common">Northern snakehead</name>
    <name type="synonym">Ophicephalus argus</name>
    <dbReference type="NCBI Taxonomy" id="215402"/>
    <lineage>
        <taxon>Eukaryota</taxon>
        <taxon>Metazoa</taxon>
        <taxon>Chordata</taxon>
        <taxon>Craniata</taxon>
        <taxon>Vertebrata</taxon>
        <taxon>Euteleostomi</taxon>
        <taxon>Actinopterygii</taxon>
        <taxon>Neopterygii</taxon>
        <taxon>Teleostei</taxon>
        <taxon>Neoteleostei</taxon>
        <taxon>Acanthomorphata</taxon>
        <taxon>Anabantaria</taxon>
        <taxon>Anabantiformes</taxon>
        <taxon>Channoidei</taxon>
        <taxon>Channidae</taxon>
        <taxon>Channa</taxon>
    </lineage>
</organism>
<gene>
    <name evidence="2" type="ORF">EXN66_Car019765</name>
</gene>
<dbReference type="EMBL" id="CM015731">
    <property type="protein sequence ID" value="KAF3704077.1"/>
    <property type="molecule type" value="Genomic_DNA"/>
</dbReference>
<keyword evidence="1" id="KW-1133">Transmembrane helix</keyword>